<evidence type="ECO:0000256" key="1">
    <source>
        <dbReference type="SAM" id="Coils"/>
    </source>
</evidence>
<dbReference type="Proteomes" id="UP000018442">
    <property type="component" value="Unassembled WGS sequence"/>
</dbReference>
<evidence type="ECO:0008006" key="4">
    <source>
        <dbReference type="Google" id="ProtNLM"/>
    </source>
</evidence>
<accession>D0SRL5</accession>
<gene>
    <name evidence="2" type="ORF">HMPREF0026_03125</name>
</gene>
<dbReference type="AlphaFoldDB" id="D0SRL5"/>
<protein>
    <recommendedName>
        <fullName evidence="4">ATP-binding protein</fullName>
    </recommendedName>
</protein>
<proteinExistence type="predicted"/>
<feature type="coiled-coil region" evidence="1">
    <location>
        <begin position="500"/>
        <end position="555"/>
    </location>
</feature>
<keyword evidence="1" id="KW-0175">Coiled coil</keyword>
<name>D0SRL5_ACIJU</name>
<dbReference type="InterPro" id="IPR021979">
    <property type="entry name" value="DUF3584"/>
</dbReference>
<dbReference type="EMBL" id="GG705019">
    <property type="protein sequence ID" value="EEY91423.1"/>
    <property type="molecule type" value="Genomic_DNA"/>
</dbReference>
<evidence type="ECO:0000313" key="2">
    <source>
        <dbReference type="EMBL" id="EEY91423.1"/>
    </source>
</evidence>
<reference evidence="3" key="1">
    <citation type="journal article" date="2012" name="PLoS ONE">
        <title>The success of Acinetobacter species; genetic, metabolic and virulence attributes.</title>
        <authorList>
            <person name="Peleg A.Y."/>
            <person name="de Breij A."/>
            <person name="Adams M.D."/>
            <person name="Cerqueira G.M."/>
            <person name="Mocali S."/>
            <person name="Galardini M."/>
            <person name="Nibbering P.H."/>
            <person name="Earl A.M."/>
            <person name="Ward D.V."/>
            <person name="Paterson D.L."/>
            <person name="Seifert H."/>
            <person name="Dijkshoorn L."/>
        </authorList>
    </citation>
    <scope>NUCLEOTIDE SEQUENCE [LARGE SCALE GENOMIC DNA]</scope>
    <source>
        <strain evidence="3">SH205</strain>
    </source>
</reference>
<feature type="coiled-coil region" evidence="1">
    <location>
        <begin position="382"/>
        <end position="452"/>
    </location>
</feature>
<feature type="coiled-coil region" evidence="1">
    <location>
        <begin position="1008"/>
        <end position="1035"/>
    </location>
</feature>
<feature type="coiled-coil region" evidence="1">
    <location>
        <begin position="656"/>
        <end position="711"/>
    </location>
</feature>
<dbReference type="Pfam" id="PF12128">
    <property type="entry name" value="DUF3584"/>
    <property type="match status" value="1"/>
</dbReference>
<organism evidence="2 3">
    <name type="scientific">Acinetobacter junii SH205</name>
    <dbReference type="NCBI Taxonomy" id="575587"/>
    <lineage>
        <taxon>Bacteria</taxon>
        <taxon>Pseudomonadati</taxon>
        <taxon>Pseudomonadota</taxon>
        <taxon>Gammaproteobacteria</taxon>
        <taxon>Moraxellales</taxon>
        <taxon>Moraxellaceae</taxon>
        <taxon>Acinetobacter</taxon>
    </lineage>
</organism>
<feature type="coiled-coil region" evidence="1">
    <location>
        <begin position="845"/>
        <end position="904"/>
    </location>
</feature>
<dbReference type="InterPro" id="IPR027417">
    <property type="entry name" value="P-loop_NTPase"/>
</dbReference>
<evidence type="ECO:0000313" key="3">
    <source>
        <dbReference type="Proteomes" id="UP000018442"/>
    </source>
</evidence>
<dbReference type="HOGENOM" id="CLU_007224_0_0_6"/>
<dbReference type="SUPFAM" id="SSF52540">
    <property type="entry name" value="P-loop containing nucleoside triphosphate hydrolases"/>
    <property type="match status" value="1"/>
</dbReference>
<sequence length="1247" mass="143361">MNIYKRYIMSIINPQETSMKGLQSIILYDSFLSSKLFRVDISGGHTNITGINGAGKTSFLNLIPIFFGASPNGLIEKAANKKNFVDYYLPSSRSMVIFEYLAHSGTKCVVLYRNNNQGKHNYRFVDGCAEDTLLSESSLEILGLSQNVKDVFDQVYKSGVDVSRQIDSIPEYIYTLTADKSRLTGERNLRDLCNRYSLSGSKQQLKFLSNLTQVTINQNNVVSNFKTMLIEAYLDNEKIKTKPTSTADWLATINDVKALQSLQSEKQKIISGIQLKNAVLASFNALHAHLLVLRDHVVNYEQQISSIEHEIYAVKNKGNETVRNLNNQIVQVKELIAVKEKSAGNFKQAIHNIEVAERRYQDMNISVMEQEYKKRAHYFNEIEEAKKYKQFLTESYENINREYDKHSADLLREKMASSEALNAESNEVQEAINQLRNRFDLKVKELERKQAEQLQILDQEISSERQRLLDIQSAAMERMHQSTLFTDEENLQLQRLKLAYEVKENTLSAKSDELKAAQNKLKQLNFDQNKAQYDLNGLKAKLEKAKQSEENLRTTLFQKDTLLRFLNDAPNEDVDWRTTIAKVINPELFFKTNLNPVWQTGVNANALSLYGLEIDLNKLEIPGEADSLEQLQIRLKDAEIYTASLVEQYDKQSHLAQSIHREINETNIAVVKLENELNTLQNEKQQARQVYDQTEKELKAKKAEATRIEQEAVNRAKYELQTFNNQIEPKKRGELRSANMLEKNGLKESYDASYADLRIKLDLIATKEKQLESSYQAKMDDLTNLYHSKLREQGVDENILKQAEMKIKAAIAQHTKVKGYESILAEYDMWKKNHYQYKQNHIEDMNQALKLVSEYNHNLSKLESELEQVRTSLRTRVDNLEASAQDFREKIKKLDKQGREIENLFDDDILLVEVDRPEFLSFDSFSRDLGTLADTQKKQIYQLRLQTNASKALLRKYEAFSLFKLFEEKMESMGTTSETMNTINSMSTIESIMDYDLPKKHDAVTNIFRNKSAQLRNYIQEILNLNKRLKSVSTELSGYLNRSNKFKAFTDFSMNLESVLNDKNTLDQLNQFVLQCEDYQSFENMQSSSIPIEDFIRCCEYTLKAIESTKGHTDDIRSMVRLKMSVMNNGRLAELRTDNDFTSAGSTGTSRILVLIMFLALSRKLCPDNSTYIHIPLDEIGNFDAINTNLLFDMMDHNKIYLVCAQPENSTSNHKFKNLYIVGANGVSTVVPLEIEGDNPLLAAEPV</sequence>